<name>A0A0D4C0F9_9MICC</name>
<protein>
    <recommendedName>
        <fullName evidence="5">HTH araC/xylS-type domain-containing protein</fullName>
    </recommendedName>
</protein>
<dbReference type="PANTHER" id="PTHR43280:SF32">
    <property type="entry name" value="TRANSCRIPTIONAL REGULATORY PROTEIN"/>
    <property type="match status" value="1"/>
</dbReference>
<keyword evidence="7" id="KW-1185">Reference proteome</keyword>
<gene>
    <name evidence="6" type="ORF">UM93_12055</name>
</gene>
<dbReference type="InterPro" id="IPR018060">
    <property type="entry name" value="HTH_AraC"/>
</dbReference>
<dbReference type="PANTHER" id="PTHR43280">
    <property type="entry name" value="ARAC-FAMILY TRANSCRIPTIONAL REGULATOR"/>
    <property type="match status" value="1"/>
</dbReference>
<feature type="domain" description="HTH araC/xylS-type" evidence="5">
    <location>
        <begin position="190"/>
        <end position="288"/>
    </location>
</feature>
<dbReference type="Proteomes" id="UP000061839">
    <property type="component" value="Chromosome"/>
</dbReference>
<feature type="compositionally biased region" description="Basic and acidic residues" evidence="4">
    <location>
        <begin position="14"/>
        <end position="23"/>
    </location>
</feature>
<evidence type="ECO:0000256" key="2">
    <source>
        <dbReference type="ARBA" id="ARBA00023125"/>
    </source>
</evidence>
<dbReference type="GO" id="GO:0003700">
    <property type="term" value="F:DNA-binding transcription factor activity"/>
    <property type="evidence" value="ECO:0007669"/>
    <property type="project" value="InterPro"/>
</dbReference>
<dbReference type="PATRIC" id="fig|1618207.4.peg.2446"/>
<keyword evidence="3" id="KW-0804">Transcription</keyword>
<dbReference type="EMBL" id="CP011005">
    <property type="protein sequence ID" value="AJT42058.1"/>
    <property type="molecule type" value="Genomic_DNA"/>
</dbReference>
<dbReference type="RefSeq" id="WP_045075831.1">
    <property type="nucleotide sequence ID" value="NZ_CP011005.1"/>
</dbReference>
<keyword evidence="1" id="KW-0805">Transcription regulation</keyword>
<dbReference type="InterPro" id="IPR009057">
    <property type="entry name" value="Homeodomain-like_sf"/>
</dbReference>
<proteinExistence type="predicted"/>
<dbReference type="GO" id="GO:0043565">
    <property type="term" value="F:sequence-specific DNA binding"/>
    <property type="evidence" value="ECO:0007669"/>
    <property type="project" value="InterPro"/>
</dbReference>
<dbReference type="AlphaFoldDB" id="A0A0D4C0F9"/>
<evidence type="ECO:0000313" key="6">
    <source>
        <dbReference type="EMBL" id="AJT42058.1"/>
    </source>
</evidence>
<accession>A0A0D4C0F9</accession>
<dbReference type="KEGG" id="ari:UM93_12055"/>
<dbReference type="OrthoDB" id="345021at2"/>
<reference evidence="6 7" key="1">
    <citation type="journal article" date="2015" name="Genome Announc.">
        <title>Complete Genome Sequencing of Protease-Producing Novel Arthrobacter sp. Strain IHBB 11108 Using PacBio Single-Molecule Real-Time Sequencing Technology.</title>
        <authorList>
            <person name="Kiran S."/>
            <person name="Swarnkar M.K."/>
            <person name="Pal M."/>
            <person name="Thakur R."/>
            <person name="Tewari R."/>
            <person name="Singh A.K."/>
            <person name="Gulati A."/>
        </authorList>
    </citation>
    <scope>NUCLEOTIDE SEQUENCE [LARGE SCALE GENOMIC DNA]</scope>
    <source>
        <strain evidence="6 7">IHBB 11108</strain>
    </source>
</reference>
<dbReference type="SUPFAM" id="SSF51215">
    <property type="entry name" value="Regulatory protein AraC"/>
    <property type="match status" value="1"/>
</dbReference>
<dbReference type="InterPro" id="IPR037923">
    <property type="entry name" value="HTH-like"/>
</dbReference>
<keyword evidence="2" id="KW-0238">DNA-binding</keyword>
<evidence type="ECO:0000256" key="3">
    <source>
        <dbReference type="ARBA" id="ARBA00023163"/>
    </source>
</evidence>
<evidence type="ECO:0000259" key="5">
    <source>
        <dbReference type="PROSITE" id="PS01124"/>
    </source>
</evidence>
<sequence length="300" mass="33377">MEIGKIPVKNGNRTPREVEFHDTRGSAGGIEALPLSTLRRQAPAGEFSGAQRPQFAILLFLTEGSLTQLIDFHPFALAPDSVLLIHPGQLLQWGNLDAVEGHCVLFRPDALSSEVFATLPTPYENNHWKLSPALAGAFTTQLKLLESYRASANPARAGLLHHQLSAILLHLSLNSEYPAPSEPSSYRHYRAFQALLETNFARHRGVGWYAAELGISIRTLRNACQLSAAKSPKDIIDLRVHLEAKRYLTHSEISIVELSQILNFRDSSNFSSFFKHLEQLSPREFRGRQKLAALKAPSNE</sequence>
<dbReference type="PROSITE" id="PS01124">
    <property type="entry name" value="HTH_ARAC_FAMILY_2"/>
    <property type="match status" value="1"/>
</dbReference>
<dbReference type="Gene3D" id="1.10.10.60">
    <property type="entry name" value="Homeodomain-like"/>
    <property type="match status" value="1"/>
</dbReference>
<feature type="region of interest" description="Disordered" evidence="4">
    <location>
        <begin position="1"/>
        <end position="23"/>
    </location>
</feature>
<dbReference type="STRING" id="1618207.UM93_12055"/>
<dbReference type="HOGENOM" id="CLU_000445_88_2_11"/>
<dbReference type="Pfam" id="PF12833">
    <property type="entry name" value="HTH_18"/>
    <property type="match status" value="1"/>
</dbReference>
<evidence type="ECO:0000313" key="7">
    <source>
        <dbReference type="Proteomes" id="UP000061839"/>
    </source>
</evidence>
<organism evidence="6 7">
    <name type="scientific">Psychromicrobium lacuslunae</name>
    <dbReference type="NCBI Taxonomy" id="1618207"/>
    <lineage>
        <taxon>Bacteria</taxon>
        <taxon>Bacillati</taxon>
        <taxon>Actinomycetota</taxon>
        <taxon>Actinomycetes</taxon>
        <taxon>Micrococcales</taxon>
        <taxon>Micrococcaceae</taxon>
        <taxon>Psychromicrobium</taxon>
    </lineage>
</organism>
<evidence type="ECO:0000256" key="1">
    <source>
        <dbReference type="ARBA" id="ARBA00023015"/>
    </source>
</evidence>
<dbReference type="SUPFAM" id="SSF46689">
    <property type="entry name" value="Homeodomain-like"/>
    <property type="match status" value="1"/>
</dbReference>
<evidence type="ECO:0000256" key="4">
    <source>
        <dbReference type="SAM" id="MobiDB-lite"/>
    </source>
</evidence>
<dbReference type="SMART" id="SM00342">
    <property type="entry name" value="HTH_ARAC"/>
    <property type="match status" value="1"/>
</dbReference>